<organism evidence="2 3">
    <name type="scientific">Mycena chlorophos</name>
    <name type="common">Agaric fungus</name>
    <name type="synonym">Agaricus chlorophos</name>
    <dbReference type="NCBI Taxonomy" id="658473"/>
    <lineage>
        <taxon>Eukaryota</taxon>
        <taxon>Fungi</taxon>
        <taxon>Dikarya</taxon>
        <taxon>Basidiomycota</taxon>
        <taxon>Agaricomycotina</taxon>
        <taxon>Agaricomycetes</taxon>
        <taxon>Agaricomycetidae</taxon>
        <taxon>Agaricales</taxon>
        <taxon>Marasmiineae</taxon>
        <taxon>Mycenaceae</taxon>
        <taxon>Mycena</taxon>
    </lineage>
</organism>
<name>A0ABQ0LBS9_MYCCL</name>
<proteinExistence type="predicted"/>
<feature type="coiled-coil region" evidence="1">
    <location>
        <begin position="57"/>
        <end position="84"/>
    </location>
</feature>
<keyword evidence="3" id="KW-1185">Reference proteome</keyword>
<gene>
    <name evidence="2" type="ORF">MCHLO_05443</name>
</gene>
<protein>
    <recommendedName>
        <fullName evidence="4">Kinetochore protein Spc24</fullName>
    </recommendedName>
</protein>
<evidence type="ECO:0000313" key="3">
    <source>
        <dbReference type="Proteomes" id="UP000815677"/>
    </source>
</evidence>
<evidence type="ECO:0008006" key="4">
    <source>
        <dbReference type="Google" id="ProtNLM"/>
    </source>
</evidence>
<evidence type="ECO:0000313" key="2">
    <source>
        <dbReference type="EMBL" id="GAT48007.1"/>
    </source>
</evidence>
<accession>A0ABQ0LBS9</accession>
<reference evidence="2" key="1">
    <citation type="submission" date="2014-09" db="EMBL/GenBank/DDBJ databases">
        <title>Genome sequence of the luminous mushroom Mycena chlorophos for searching fungal bioluminescence genes.</title>
        <authorList>
            <person name="Tanaka Y."/>
            <person name="Kasuga D."/>
            <person name="Oba Y."/>
            <person name="Hase S."/>
            <person name="Sato K."/>
            <person name="Oba Y."/>
            <person name="Sakakibara Y."/>
        </authorList>
    </citation>
    <scope>NUCLEOTIDE SEQUENCE</scope>
</reference>
<dbReference type="EMBL" id="DF844101">
    <property type="protein sequence ID" value="GAT48007.1"/>
    <property type="molecule type" value="Genomic_DNA"/>
</dbReference>
<keyword evidence="1" id="KW-0175">Coiled coil</keyword>
<dbReference type="Proteomes" id="UP000815677">
    <property type="component" value="Unassembled WGS sequence"/>
</dbReference>
<evidence type="ECO:0000256" key="1">
    <source>
        <dbReference type="SAM" id="Coils"/>
    </source>
</evidence>
<sequence length="232" mass="25815">MLFPPYSFSPSANPPMLDPELCVEIVQRQIQKLLVPVRSAIADQRTPEDESATYDRINAQLLVAEDAEERIHDANQKIEVLNANANTELRATYEAQRDRHLLLAAKAEQVELNAHLDYLDATVGKDNVRLTRGRQADTASAKAALSCAKRLQKRKMDEVRALDDLLEELDGEKAAPKAARLEAALAWLYAMGEANELLAGRDCQCLSEFWGSPEAVIALREKLSAELGMEFE</sequence>